<feature type="transmembrane region" description="Helical" evidence="7">
    <location>
        <begin position="12"/>
        <end position="36"/>
    </location>
</feature>
<evidence type="ECO:0000256" key="1">
    <source>
        <dbReference type="ARBA" id="ARBA00004141"/>
    </source>
</evidence>
<dbReference type="EMBL" id="JAMQPV010000001">
    <property type="protein sequence ID" value="MCW7462943.1"/>
    <property type="molecule type" value="Genomic_DNA"/>
</dbReference>
<keyword evidence="6 7" id="KW-0472">Membrane</keyword>
<comment type="similarity">
    <text evidence="2">Belongs to the bacterial sugar transferase family.</text>
</comment>
<proteinExistence type="inferred from homology"/>
<feature type="transmembrane region" description="Helical" evidence="7">
    <location>
        <begin position="76"/>
        <end position="97"/>
    </location>
</feature>
<keyword evidence="10" id="KW-1185">Reference proteome</keyword>
<evidence type="ECO:0000256" key="5">
    <source>
        <dbReference type="ARBA" id="ARBA00022989"/>
    </source>
</evidence>
<dbReference type="NCBIfam" id="TIGR03025">
    <property type="entry name" value="EPS_sugtrans"/>
    <property type="match status" value="1"/>
</dbReference>
<dbReference type="RefSeq" id="WP_265375727.1">
    <property type="nucleotide sequence ID" value="NZ_JAMQPV010000001.1"/>
</dbReference>
<gene>
    <name evidence="9" type="ORF">ND812_12665</name>
</gene>
<evidence type="ECO:0000256" key="7">
    <source>
        <dbReference type="SAM" id="Phobius"/>
    </source>
</evidence>
<evidence type="ECO:0000313" key="9">
    <source>
        <dbReference type="EMBL" id="MCW7462943.1"/>
    </source>
</evidence>
<evidence type="ECO:0000313" key="10">
    <source>
        <dbReference type="Proteomes" id="UP001209737"/>
    </source>
</evidence>
<dbReference type="InterPro" id="IPR017475">
    <property type="entry name" value="EPS_sugar_tfrase"/>
</dbReference>
<keyword evidence="3" id="KW-0808">Transferase</keyword>
<dbReference type="PANTHER" id="PTHR30576:SF0">
    <property type="entry name" value="UNDECAPRENYL-PHOSPHATE N-ACETYLGALACTOSAMINYL 1-PHOSPHATE TRANSFERASE-RELATED"/>
    <property type="match status" value="1"/>
</dbReference>
<dbReference type="Proteomes" id="UP001209737">
    <property type="component" value="Unassembled WGS sequence"/>
</dbReference>
<reference evidence="9 10" key="1">
    <citation type="submission" date="2022-06" db="EMBL/GenBank/DDBJ databases">
        <title>Leptospira isolates from biofilms formed at urban environments.</title>
        <authorList>
            <person name="Ribeiro P.S."/>
            <person name="Sousa T."/>
            <person name="Carvalho N."/>
            <person name="Aburjaile F."/>
            <person name="Neves F."/>
            <person name="Oliveira D."/>
            <person name="Blanco L."/>
            <person name="Lima J."/>
            <person name="Costa F."/>
            <person name="Brenig B."/>
            <person name="Soares S."/>
            <person name="Ramos R."/>
            <person name="Goes-Neto A."/>
            <person name="Matiuzzi M."/>
            <person name="Azevedo V."/>
            <person name="Ristow P."/>
        </authorList>
    </citation>
    <scope>NUCLEOTIDE SEQUENCE [LARGE SCALE GENOMIC DNA]</scope>
    <source>
        <strain evidence="9 10">VSF25</strain>
    </source>
</reference>
<evidence type="ECO:0000256" key="3">
    <source>
        <dbReference type="ARBA" id="ARBA00022679"/>
    </source>
</evidence>
<sequence length="463" mass="53812">MIFKKKQIERIPIFLIFLDIISIILISHFFEIYLIVTNTSTAHYWTRYLIFLFFPFVQLVLNTYKPSSNDLRLGFIERYLVGYIVYLVIVSSFLFLSEYRYLGNAWGRGIFFSNTVSFFIIGLINRYIIKVYKNSIVDKVQINLLLIASPNNIRNLFLELGTFKAEINYFIYSESTAVFNAPGVKYIKHEDELVSVIKSFHPISLNFIVVDNEFKISPDSYSHLVEASVKGVNVIDLSNFVEHYVEKFPVLFTSLNWIITSGGFSYFNKPIQERIKRIIDYSLCLLLFGPSFILIFFSAIVIKLTSPGPVFFSQLRIGKGGKEFLLYKLRTMKTEKNIQQAKWASANDPRITLFGKFLRKTRIDELPQIFNVLKGDMSFIGPRPEQLEFVNLLSKEIPFYSLRHSVSPGLTGWAQVNYGYGSSVYDSRIKLEYDLFYIKNFSLLLDFRIMIKTVRVILFGRGR</sequence>
<evidence type="ECO:0000256" key="6">
    <source>
        <dbReference type="ARBA" id="ARBA00023136"/>
    </source>
</evidence>
<dbReference type="Pfam" id="PF02397">
    <property type="entry name" value="Bac_transf"/>
    <property type="match status" value="1"/>
</dbReference>
<accession>A0ABT3LYZ4</accession>
<comment type="caution">
    <text evidence="9">The sequence shown here is derived from an EMBL/GenBank/DDBJ whole genome shotgun (WGS) entry which is preliminary data.</text>
</comment>
<comment type="subcellular location">
    <subcellularLocation>
        <location evidence="1">Membrane</location>
        <topology evidence="1">Multi-pass membrane protein</topology>
    </subcellularLocation>
</comment>
<feature type="transmembrane region" description="Helical" evidence="7">
    <location>
        <begin position="278"/>
        <end position="302"/>
    </location>
</feature>
<dbReference type="InterPro" id="IPR003362">
    <property type="entry name" value="Bact_transf"/>
</dbReference>
<feature type="domain" description="Bacterial sugar transferase" evidence="8">
    <location>
        <begin position="276"/>
        <end position="458"/>
    </location>
</feature>
<evidence type="ECO:0000256" key="4">
    <source>
        <dbReference type="ARBA" id="ARBA00022692"/>
    </source>
</evidence>
<evidence type="ECO:0000256" key="2">
    <source>
        <dbReference type="ARBA" id="ARBA00006464"/>
    </source>
</evidence>
<protein>
    <submittedName>
        <fullName evidence="9">Exopolysaccharide biosynthesis polyprenyl glycosylphosphotransferase</fullName>
    </submittedName>
</protein>
<feature type="transmembrane region" description="Helical" evidence="7">
    <location>
        <begin position="48"/>
        <end position="64"/>
    </location>
</feature>
<keyword evidence="5 7" id="KW-1133">Transmembrane helix</keyword>
<keyword evidence="4 7" id="KW-0812">Transmembrane</keyword>
<dbReference type="PANTHER" id="PTHR30576">
    <property type="entry name" value="COLANIC BIOSYNTHESIS UDP-GLUCOSE LIPID CARRIER TRANSFERASE"/>
    <property type="match status" value="1"/>
</dbReference>
<name>A0ABT3LYZ4_9LEPT</name>
<evidence type="ECO:0000259" key="8">
    <source>
        <dbReference type="Pfam" id="PF02397"/>
    </source>
</evidence>
<feature type="transmembrane region" description="Helical" evidence="7">
    <location>
        <begin position="109"/>
        <end position="129"/>
    </location>
</feature>
<organism evidence="9 10">
    <name type="scientific">Leptospira limi</name>
    <dbReference type="NCBI Taxonomy" id="2950023"/>
    <lineage>
        <taxon>Bacteria</taxon>
        <taxon>Pseudomonadati</taxon>
        <taxon>Spirochaetota</taxon>
        <taxon>Spirochaetia</taxon>
        <taxon>Leptospirales</taxon>
        <taxon>Leptospiraceae</taxon>
        <taxon>Leptospira</taxon>
    </lineage>
</organism>